<dbReference type="Proteomes" id="UP000789759">
    <property type="component" value="Unassembled WGS sequence"/>
</dbReference>
<protein>
    <submittedName>
        <fullName evidence="1">3882_t:CDS:1</fullName>
    </submittedName>
</protein>
<accession>A0A9N9HIJ3</accession>
<keyword evidence="2" id="KW-1185">Reference proteome</keyword>
<gene>
    <name evidence="1" type="ORF">CPELLU_LOCUS10961</name>
</gene>
<organism evidence="1 2">
    <name type="scientific">Cetraspora pellucida</name>
    <dbReference type="NCBI Taxonomy" id="1433469"/>
    <lineage>
        <taxon>Eukaryota</taxon>
        <taxon>Fungi</taxon>
        <taxon>Fungi incertae sedis</taxon>
        <taxon>Mucoromycota</taxon>
        <taxon>Glomeromycotina</taxon>
        <taxon>Glomeromycetes</taxon>
        <taxon>Diversisporales</taxon>
        <taxon>Gigasporaceae</taxon>
        <taxon>Cetraspora</taxon>
    </lineage>
</organism>
<comment type="caution">
    <text evidence="1">The sequence shown here is derived from an EMBL/GenBank/DDBJ whole genome shotgun (WGS) entry which is preliminary data.</text>
</comment>
<feature type="non-terminal residue" evidence="1">
    <location>
        <position position="97"/>
    </location>
</feature>
<reference evidence="1" key="1">
    <citation type="submission" date="2021-06" db="EMBL/GenBank/DDBJ databases">
        <authorList>
            <person name="Kallberg Y."/>
            <person name="Tangrot J."/>
            <person name="Rosling A."/>
        </authorList>
    </citation>
    <scope>NUCLEOTIDE SEQUENCE</scope>
    <source>
        <strain evidence="1">FL966</strain>
    </source>
</reference>
<name>A0A9N9HIJ3_9GLOM</name>
<dbReference type="AlphaFoldDB" id="A0A9N9HIJ3"/>
<proteinExistence type="predicted"/>
<evidence type="ECO:0000313" key="1">
    <source>
        <dbReference type="EMBL" id="CAG8684070.1"/>
    </source>
</evidence>
<dbReference type="EMBL" id="CAJVQA010009362">
    <property type="protein sequence ID" value="CAG8684070.1"/>
    <property type="molecule type" value="Genomic_DNA"/>
</dbReference>
<dbReference type="OrthoDB" id="2431949at2759"/>
<sequence length="97" mass="11082">MSLLHNGTKPDGSIHLIIYMDNKGAFYCELNYIESFWTEAKHYERLNCDYTFKSLKQIVLKALDSVGLIKIHHFAHCSACFMSAYELGLSRKATAFA</sequence>
<evidence type="ECO:0000313" key="2">
    <source>
        <dbReference type="Proteomes" id="UP000789759"/>
    </source>
</evidence>